<dbReference type="GO" id="GO:0005886">
    <property type="term" value="C:plasma membrane"/>
    <property type="evidence" value="ECO:0007669"/>
    <property type="project" value="TreeGrafter"/>
</dbReference>
<evidence type="ECO:0000313" key="6">
    <source>
        <dbReference type="EMBL" id="MRX83316.1"/>
    </source>
</evidence>
<dbReference type="GO" id="GO:0000104">
    <property type="term" value="F:succinate dehydrogenase activity"/>
    <property type="evidence" value="ECO:0007669"/>
    <property type="project" value="TreeGrafter"/>
</dbReference>
<dbReference type="RefSeq" id="WP_154334144.1">
    <property type="nucleotide sequence ID" value="NZ_VTFY01000011.1"/>
</dbReference>
<dbReference type="InterPro" id="IPR030664">
    <property type="entry name" value="SdhA/FrdA/AprA"/>
</dbReference>
<feature type="chain" id="PRO_5038667139" evidence="3">
    <location>
        <begin position="24"/>
        <end position="622"/>
    </location>
</feature>
<evidence type="ECO:0000259" key="5">
    <source>
        <dbReference type="Pfam" id="PF02910"/>
    </source>
</evidence>
<gene>
    <name evidence="6" type="ORF">GJG86_12560</name>
</gene>
<dbReference type="Gene3D" id="3.50.50.60">
    <property type="entry name" value="FAD/NAD(P)-binding domain"/>
    <property type="match status" value="1"/>
</dbReference>
<keyword evidence="2" id="KW-0560">Oxidoreductase</keyword>
<dbReference type="PANTHER" id="PTHR11632:SF73">
    <property type="entry name" value="BLR3196 PROTEIN"/>
    <property type="match status" value="1"/>
</dbReference>
<dbReference type="SUPFAM" id="SSF51905">
    <property type="entry name" value="FAD/NAD(P)-binding domain"/>
    <property type="match status" value="1"/>
</dbReference>
<dbReference type="Pfam" id="PF00890">
    <property type="entry name" value="FAD_binding_2"/>
    <property type="match status" value="1"/>
</dbReference>
<accession>A0A6N7RPZ5</accession>
<dbReference type="Pfam" id="PF02910">
    <property type="entry name" value="Succ_DH_flav_C"/>
    <property type="match status" value="1"/>
</dbReference>
<sequence length="622" mass="67390">MEEISRRAFLRGGAVLAAGAASAAALSGCAKNGGAAEDGGASPERDHAFHTYEADVIVVGGGMSGLTAARRIIAEGRTVAIVDKGRYGHSGASGINWGHSLSSLEFNPDKTYPQTFAAGLSFASDGVVDQAYLAATAAAWQEISPIRTSVQMGCVTEHAKDGTPKCGNAPAPETGQSGDAGMFPRMYAQQVKKIGAHVHDHTFALDILTASDGSASGVAAIDLITGEPCVFRGKAVIIATGSYVWLCGWNGISAYSHSSADCTGDGAAMFMRAGLAMRDMEEICQDNGQWEPAGTRQCMTGMGVELPDHYRGFNNNYETFSQMILDDPATYMNQGTYMRLTMREIWQGRGTEHGGIWANTDGLEDEERYYRPAKWNMKRIFDYDLPQFVELVPQAWETAGRPFALDPSTCQTEIPGLFYAGGAPNVWNGFVIASCMGSGWLSGKAAADRAAGSERPEIDSEQVGRIFDESYGLLESEPAQPIRARTLMRDVQNAFWDGMYFLRDEKGIQGTIDELTRIMRDDLPRIHVPDKSRQYNPEWRFALEARNMITVGIGAAQAALIRRESRGAHCRTDYPKVDNANYIANTKVRVADDSWSFELVPIDGPLVSHDALVQGVPQVGID</sequence>
<dbReference type="Proteomes" id="UP000438093">
    <property type="component" value="Unassembled WGS sequence"/>
</dbReference>
<dbReference type="InterPro" id="IPR015939">
    <property type="entry name" value="Fum_Rdtase/Succ_DH_flav-like_C"/>
</dbReference>
<evidence type="ECO:0000256" key="2">
    <source>
        <dbReference type="ARBA" id="ARBA00023002"/>
    </source>
</evidence>
<protein>
    <submittedName>
        <fullName evidence="6">FAD-dependent oxidoreductase</fullName>
    </submittedName>
</protein>
<dbReference type="EMBL" id="VTFY01000011">
    <property type="protein sequence ID" value="MRX83316.1"/>
    <property type="molecule type" value="Genomic_DNA"/>
</dbReference>
<feature type="domain" description="FAD-dependent oxidoreductase 2 FAD-binding" evidence="4">
    <location>
        <begin position="55"/>
        <end position="283"/>
    </location>
</feature>
<dbReference type="AlphaFoldDB" id="A0A6N7RPZ5"/>
<name>A0A6N7RPZ5_9ACTN</name>
<reference evidence="7" key="1">
    <citation type="submission" date="2019-08" db="EMBL/GenBank/DDBJ databases">
        <title>Arthrobacter sp. nov., isolated from plateau pika and Tibetan wild ass.</title>
        <authorList>
            <person name="Ge Y."/>
        </authorList>
    </citation>
    <scope>NUCLEOTIDE SEQUENCE [LARGE SCALE GENOMIC DNA]</scope>
    <source>
        <strain evidence="7">HF-4214</strain>
    </source>
</reference>
<evidence type="ECO:0000313" key="7">
    <source>
        <dbReference type="Proteomes" id="UP000438093"/>
    </source>
</evidence>
<evidence type="ECO:0000256" key="1">
    <source>
        <dbReference type="ARBA" id="ARBA00022630"/>
    </source>
</evidence>
<dbReference type="InterPro" id="IPR006311">
    <property type="entry name" value="TAT_signal"/>
</dbReference>
<evidence type="ECO:0000256" key="3">
    <source>
        <dbReference type="SAM" id="SignalP"/>
    </source>
</evidence>
<dbReference type="InterPro" id="IPR037099">
    <property type="entry name" value="Fum_R/Succ_DH_flav-like_C_sf"/>
</dbReference>
<dbReference type="GO" id="GO:0050660">
    <property type="term" value="F:flavin adenine dinucleotide binding"/>
    <property type="evidence" value="ECO:0007669"/>
    <property type="project" value="TreeGrafter"/>
</dbReference>
<dbReference type="GO" id="GO:0009055">
    <property type="term" value="F:electron transfer activity"/>
    <property type="evidence" value="ECO:0007669"/>
    <property type="project" value="TreeGrafter"/>
</dbReference>
<comment type="caution">
    <text evidence="6">The sequence shown here is derived from an EMBL/GenBank/DDBJ whole genome shotgun (WGS) entry which is preliminary data.</text>
</comment>
<keyword evidence="7" id="KW-1185">Reference proteome</keyword>
<feature type="signal peptide" evidence="3">
    <location>
        <begin position="1"/>
        <end position="23"/>
    </location>
</feature>
<keyword evidence="3" id="KW-0732">Signal</keyword>
<organism evidence="6 7">
    <name type="scientific">Eggerthella guodeyinii</name>
    <dbReference type="NCBI Taxonomy" id="2690837"/>
    <lineage>
        <taxon>Bacteria</taxon>
        <taxon>Bacillati</taxon>
        <taxon>Actinomycetota</taxon>
        <taxon>Coriobacteriia</taxon>
        <taxon>Eggerthellales</taxon>
        <taxon>Eggerthellaceae</taxon>
        <taxon>Eggerthella</taxon>
    </lineage>
</organism>
<keyword evidence="1" id="KW-0285">Flavoprotein</keyword>
<feature type="domain" description="Fumarate reductase/succinate dehydrogenase flavoprotein-like C-terminal" evidence="5">
    <location>
        <begin position="489"/>
        <end position="593"/>
    </location>
</feature>
<dbReference type="InterPro" id="IPR036188">
    <property type="entry name" value="FAD/NAD-bd_sf"/>
</dbReference>
<dbReference type="Gene3D" id="1.20.58.100">
    <property type="entry name" value="Fumarate reductase/succinate dehydrogenase flavoprotein-like, C-terminal domain"/>
    <property type="match status" value="1"/>
</dbReference>
<dbReference type="GO" id="GO:0009061">
    <property type="term" value="P:anaerobic respiration"/>
    <property type="evidence" value="ECO:0007669"/>
    <property type="project" value="TreeGrafter"/>
</dbReference>
<proteinExistence type="predicted"/>
<evidence type="ECO:0000259" key="4">
    <source>
        <dbReference type="Pfam" id="PF00890"/>
    </source>
</evidence>
<dbReference type="SUPFAM" id="SSF46977">
    <property type="entry name" value="Succinate dehydrogenase/fumarate reductase flavoprotein C-terminal domain"/>
    <property type="match status" value="1"/>
</dbReference>
<dbReference type="InterPro" id="IPR003953">
    <property type="entry name" value="FAD-dep_OxRdtase_2_FAD-bd"/>
</dbReference>
<dbReference type="PROSITE" id="PS51318">
    <property type="entry name" value="TAT"/>
    <property type="match status" value="1"/>
</dbReference>
<dbReference type="PIRSF" id="PIRSF000171">
    <property type="entry name" value="SDHA_APRA_LASPO"/>
    <property type="match status" value="1"/>
</dbReference>
<dbReference type="PROSITE" id="PS51257">
    <property type="entry name" value="PROKAR_LIPOPROTEIN"/>
    <property type="match status" value="1"/>
</dbReference>
<dbReference type="PANTHER" id="PTHR11632">
    <property type="entry name" value="SUCCINATE DEHYDROGENASE 2 FLAVOPROTEIN SUBUNIT"/>
    <property type="match status" value="1"/>
</dbReference>